<evidence type="ECO:0000313" key="1">
    <source>
        <dbReference type="EMBL" id="ETJ06662.1"/>
    </source>
</evidence>
<sequence length="69" mass="7379">MSVKVKINGDALTALTQGVIEDKTAEIAARAGDGFVGDVILTDRPHGAVRAETYEARLRNARENTLLKA</sequence>
<feature type="non-terminal residue" evidence="1">
    <location>
        <position position="69"/>
    </location>
</feature>
<dbReference type="Proteomes" id="UP000018852">
    <property type="component" value="Unassembled WGS sequence"/>
</dbReference>
<dbReference type="AlphaFoldDB" id="W1VL56"/>
<dbReference type="EMBL" id="AZLV01000241">
    <property type="protein sequence ID" value="ETJ06662.1"/>
    <property type="molecule type" value="Genomic_DNA"/>
</dbReference>
<proteinExistence type="predicted"/>
<accession>W1VL56</accession>
<protein>
    <submittedName>
        <fullName evidence="1">Uncharacterized protein</fullName>
    </submittedName>
</protein>
<comment type="caution">
    <text evidence="1">The sequence shown here is derived from an EMBL/GenBank/DDBJ whole genome shotgun (WGS) entry which is preliminary data.</text>
</comment>
<name>W1VL56_9ACTO</name>
<organism evidence="1 2">
    <name type="scientific">Actinomyces urogenitalis DORA_12</name>
    <dbReference type="NCBI Taxonomy" id="1403939"/>
    <lineage>
        <taxon>Bacteria</taxon>
        <taxon>Bacillati</taxon>
        <taxon>Actinomycetota</taxon>
        <taxon>Actinomycetes</taxon>
        <taxon>Actinomycetales</taxon>
        <taxon>Actinomycetaceae</taxon>
        <taxon>Actinomyces</taxon>
    </lineage>
</organism>
<gene>
    <name evidence="1" type="ORF">Q605_AUC00241G0006</name>
</gene>
<evidence type="ECO:0000313" key="2">
    <source>
        <dbReference type="Proteomes" id="UP000018852"/>
    </source>
</evidence>
<reference evidence="1 2" key="1">
    <citation type="submission" date="2013-12" db="EMBL/GenBank/DDBJ databases">
        <title>A Varibaculum cambriense genome reconstructed from a premature infant gut community with otherwise low bacterial novelty that shifts toward anaerobic metabolism during the third week of life.</title>
        <authorList>
            <person name="Brown C.T."/>
            <person name="Sharon I."/>
            <person name="Thomas B.C."/>
            <person name="Castelle C.J."/>
            <person name="Morowitz M.J."/>
            <person name="Banfield J.F."/>
        </authorList>
    </citation>
    <scope>NUCLEOTIDE SEQUENCE [LARGE SCALE GENOMIC DNA]</scope>
    <source>
        <strain evidence="2">DORA_12</strain>
    </source>
</reference>